<keyword evidence="6" id="KW-0227">DNA damage</keyword>
<dbReference type="GeneID" id="19322143"/>
<dbReference type="Proteomes" id="UP000014074">
    <property type="component" value="Unassembled WGS sequence"/>
</dbReference>
<keyword evidence="10" id="KW-0234">DNA repair</keyword>
<keyword evidence="9" id="KW-0233">DNA recombination</keyword>
<dbReference type="GO" id="GO:0000724">
    <property type="term" value="P:double-strand break repair via homologous recombination"/>
    <property type="evidence" value="ECO:0007669"/>
    <property type="project" value="TreeGrafter"/>
</dbReference>
<dbReference type="Gene3D" id="3.40.50.300">
    <property type="entry name" value="P-loop containing nucleotide triphosphate hydrolases"/>
    <property type="match status" value="2"/>
</dbReference>
<evidence type="ECO:0000256" key="11">
    <source>
        <dbReference type="ARBA" id="ARBA00023242"/>
    </source>
</evidence>
<feature type="coiled-coil region" evidence="12">
    <location>
        <begin position="337"/>
        <end position="565"/>
    </location>
</feature>
<comment type="similarity">
    <text evidence="3">Belongs to the SMC family. SMC6 subfamily.</text>
</comment>
<evidence type="ECO:0000256" key="6">
    <source>
        <dbReference type="ARBA" id="ARBA00022763"/>
    </source>
</evidence>
<proteinExistence type="inferred from homology"/>
<evidence type="ECO:0000256" key="3">
    <source>
        <dbReference type="ARBA" id="ARBA00006793"/>
    </source>
</evidence>
<dbReference type="OrthoDB" id="10072614at2759"/>
<dbReference type="GO" id="GO:0035861">
    <property type="term" value="C:site of double-strand break"/>
    <property type="evidence" value="ECO:0007669"/>
    <property type="project" value="TreeGrafter"/>
</dbReference>
<evidence type="ECO:0000256" key="1">
    <source>
        <dbReference type="ARBA" id="ARBA00004123"/>
    </source>
</evidence>
<dbReference type="KEGG" id="tmn:UCRPA7_1942"/>
<dbReference type="GO" id="GO:0003697">
    <property type="term" value="F:single-stranded DNA binding"/>
    <property type="evidence" value="ECO:0007669"/>
    <property type="project" value="TreeGrafter"/>
</dbReference>
<dbReference type="GO" id="GO:0003684">
    <property type="term" value="F:damaged DNA binding"/>
    <property type="evidence" value="ECO:0007669"/>
    <property type="project" value="TreeGrafter"/>
</dbReference>
<evidence type="ECO:0000256" key="13">
    <source>
        <dbReference type="SAM" id="MobiDB-lite"/>
    </source>
</evidence>
<keyword evidence="4" id="KW-0158">Chromosome</keyword>
<dbReference type="GO" id="GO:0005524">
    <property type="term" value="F:ATP binding"/>
    <property type="evidence" value="ECO:0007669"/>
    <property type="project" value="UniProtKB-KW"/>
</dbReference>
<evidence type="ECO:0000256" key="5">
    <source>
        <dbReference type="ARBA" id="ARBA00022741"/>
    </source>
</evidence>
<dbReference type="InterPro" id="IPR027417">
    <property type="entry name" value="P-loop_NTPase"/>
</dbReference>
<evidence type="ECO:0000313" key="16">
    <source>
        <dbReference type="Proteomes" id="UP000014074"/>
    </source>
</evidence>
<sequence>MPGRTVNGLGGSSRKRARRDANDGAEEEDVVDVREASSSLRHDSQRKRARISEAGSSKDVSRETRDMSPDSDSSEDVDMDEPEHNDEPPATQYDIMRDGGFTHLEHEDEDDRRATQRIRLRNTERGRQHRHRHAVEEVGENHVAENGIIESIECINFMCHVRLHCELGPLLNFIVGENGSGKSAILTAITLCLGGKASSTNRGGSLKSFIKEGCDQSVLRVKIKNQGHDAFQPEVYGDCIVVERHFSKTGSSGFKIKSATGRTISTKKGVVEEIVEYYCLQVDNPLNVLSQDNARQFLNAASNATKYKFFVQGVQLQQLDDDYRVIQDYLQSNEVRAGDLETKAANAQKALDKAQQLEQFVKQHESMRQQARLYRRQLIWAQVVDQERALETLNGAVQEADGNIAQAEQKAQEKSQIFDEMEERVRRAQTSLENVKSEEAEYRDKVAAAQQQYATAKGELVSLHQDERDVHQRVKNASDKMKSLEHKIRGEERRLEDANGDAHTRKQNELVAAQSEEAEIDIAIEESNALMPQLEREYANAEKDVKKMNDAIEHKRDEITSTESKITNLEQGGGSPYDGYEPQLPQLLRAIEHDHGFEQKPIGPIGAHVHVSKPVWSSILESTFGGLLNGFIVTNKRDQHRLRQMMTRLKIRSCPIFIGSGHAINTDGREPDPEFDTILRILKIDNQLVRNQLIINNRIEQIILIQDRTKAERVMMDGPAPRNVAACLCLHEKKRGYGLRMTVRTNAREGGMSIGTTPVEPPVNQKARLKSDSGSQVKFLKESLQFLSGELRELDGQKRRITQTIQRCRTEIAEQKKKNNSLKQSLRAIQVKINDIQEELDAFDGADGRLQTLREELELVRTERDQYGDQYGTMHLRKSEMNKQVEDLQKHLTQEKSQLADYEARLHKAEDKVKRSEDTRRLALVEKNQAFEEIDLSKDEKARRERKRDRQIQTVEDFTRQASEHSERVHIGEGETHSTVEKKLESLDKALASYARTIGMTDEQVFDRAAAAKAARDQAVAALEQTRKENQALKRTHMNRLDRWRQFQRYISARSRANFMYLLSERSFRGTLRLDHKKRLLELQVEPDQTKKSGAGRNTKTLSGGEKSFSSICLLLSIWEAMGSPLRCLDEFDVFMDNVNRAISTNMLISAARSSVSRQYILITPNAIEGRATLDKDVKIIRLTDPRQRLIAGH</sequence>
<dbReference type="SUPFAM" id="SSF52540">
    <property type="entry name" value="P-loop containing nucleoside triphosphate hydrolases"/>
    <property type="match status" value="1"/>
</dbReference>
<feature type="domain" description="Rad50/SbcC-type AAA" evidence="14">
    <location>
        <begin position="151"/>
        <end position="405"/>
    </location>
</feature>
<dbReference type="HOGENOM" id="CLU_009063_0_0_1"/>
<keyword evidence="5" id="KW-0547">Nucleotide-binding</keyword>
<reference evidence="16" key="1">
    <citation type="journal article" date="2013" name="Genome Announc.">
        <title>Draft genome sequence of the ascomycete Phaeoacremonium aleophilum strain UCR-PA7, a causal agent of the esca disease complex in grapevines.</title>
        <authorList>
            <person name="Blanco-Ulate B."/>
            <person name="Rolshausen P."/>
            <person name="Cantu D."/>
        </authorList>
    </citation>
    <scope>NUCLEOTIDE SEQUENCE [LARGE SCALE GENOMIC DNA]</scope>
    <source>
        <strain evidence="16">UCR-PA7</strain>
    </source>
</reference>
<keyword evidence="16" id="KW-1185">Reference proteome</keyword>
<dbReference type="PANTHER" id="PTHR19306:SF6">
    <property type="entry name" value="STRUCTURAL MAINTENANCE OF CHROMOSOMES PROTEIN 6"/>
    <property type="match status" value="1"/>
</dbReference>
<evidence type="ECO:0000256" key="7">
    <source>
        <dbReference type="ARBA" id="ARBA00022840"/>
    </source>
</evidence>
<name>R8BT54_PHAM7</name>
<dbReference type="InterPro" id="IPR038729">
    <property type="entry name" value="Rad50/SbcC_AAA"/>
</dbReference>
<evidence type="ECO:0000256" key="4">
    <source>
        <dbReference type="ARBA" id="ARBA00022454"/>
    </source>
</evidence>
<evidence type="ECO:0000313" key="15">
    <source>
        <dbReference type="EMBL" id="EOO02562.1"/>
    </source>
</evidence>
<organism evidence="15 16">
    <name type="scientific">Phaeoacremonium minimum (strain UCR-PA7)</name>
    <name type="common">Esca disease fungus</name>
    <name type="synonym">Togninia minima</name>
    <dbReference type="NCBI Taxonomy" id="1286976"/>
    <lineage>
        <taxon>Eukaryota</taxon>
        <taxon>Fungi</taxon>
        <taxon>Dikarya</taxon>
        <taxon>Ascomycota</taxon>
        <taxon>Pezizomycotina</taxon>
        <taxon>Sordariomycetes</taxon>
        <taxon>Sordariomycetidae</taxon>
        <taxon>Togniniales</taxon>
        <taxon>Togniniaceae</taxon>
        <taxon>Phaeoacremonium</taxon>
    </lineage>
</organism>
<accession>R8BT54</accession>
<protein>
    <submittedName>
        <fullName evidence="15">Putative dna repair protein</fullName>
    </submittedName>
</protein>
<feature type="region of interest" description="Disordered" evidence="13">
    <location>
        <begin position="1"/>
        <end position="94"/>
    </location>
</feature>
<dbReference type="eggNOG" id="KOG0250">
    <property type="taxonomic scope" value="Eukaryota"/>
</dbReference>
<feature type="compositionally biased region" description="Basic and acidic residues" evidence="13">
    <location>
        <begin position="59"/>
        <end position="68"/>
    </location>
</feature>
<gene>
    <name evidence="15" type="ORF">UCRPA7_1942</name>
</gene>
<keyword evidence="7" id="KW-0067">ATP-binding</keyword>
<dbReference type="GO" id="GO:0005634">
    <property type="term" value="C:nucleus"/>
    <property type="evidence" value="ECO:0007669"/>
    <property type="project" value="UniProtKB-SubCell"/>
</dbReference>
<evidence type="ECO:0000256" key="12">
    <source>
        <dbReference type="SAM" id="Coils"/>
    </source>
</evidence>
<feature type="compositionally biased region" description="Basic and acidic residues" evidence="13">
    <location>
        <begin position="31"/>
        <end position="43"/>
    </location>
</feature>
<feature type="coiled-coil region" evidence="12">
    <location>
        <begin position="777"/>
        <end position="919"/>
    </location>
</feature>
<evidence type="ECO:0000256" key="9">
    <source>
        <dbReference type="ARBA" id="ARBA00023172"/>
    </source>
</evidence>
<keyword evidence="11" id="KW-0539">Nucleus</keyword>
<feature type="compositionally biased region" description="Acidic residues" evidence="13">
    <location>
        <begin position="72"/>
        <end position="84"/>
    </location>
</feature>
<dbReference type="Gene3D" id="1.10.287.1490">
    <property type="match status" value="1"/>
</dbReference>
<dbReference type="GO" id="GO:0030915">
    <property type="term" value="C:Smc5-Smc6 complex"/>
    <property type="evidence" value="ECO:0007669"/>
    <property type="project" value="TreeGrafter"/>
</dbReference>
<feature type="region of interest" description="Disordered" evidence="13">
    <location>
        <begin position="750"/>
        <end position="771"/>
    </location>
</feature>
<dbReference type="PANTHER" id="PTHR19306">
    <property type="entry name" value="STRUCTURAL MAINTENANCE OF CHROMOSOMES 5,6 SMC5, SMC6"/>
    <property type="match status" value="1"/>
</dbReference>
<evidence type="ECO:0000256" key="8">
    <source>
        <dbReference type="ARBA" id="ARBA00023054"/>
    </source>
</evidence>
<dbReference type="SUPFAM" id="SSF57997">
    <property type="entry name" value="Tropomyosin"/>
    <property type="match status" value="1"/>
</dbReference>
<feature type="coiled-coil region" evidence="12">
    <location>
        <begin position="1009"/>
        <end position="1036"/>
    </location>
</feature>
<evidence type="ECO:0000256" key="10">
    <source>
        <dbReference type="ARBA" id="ARBA00023204"/>
    </source>
</evidence>
<dbReference type="Pfam" id="PF13476">
    <property type="entry name" value="AAA_23"/>
    <property type="match status" value="1"/>
</dbReference>
<dbReference type="AlphaFoldDB" id="R8BT54"/>
<evidence type="ECO:0000256" key="2">
    <source>
        <dbReference type="ARBA" id="ARBA00004286"/>
    </source>
</evidence>
<evidence type="ECO:0000259" key="14">
    <source>
        <dbReference type="Pfam" id="PF13476"/>
    </source>
</evidence>
<dbReference type="EMBL" id="KB932913">
    <property type="protein sequence ID" value="EOO02562.1"/>
    <property type="molecule type" value="Genomic_DNA"/>
</dbReference>
<dbReference type="RefSeq" id="XP_007912711.1">
    <property type="nucleotide sequence ID" value="XM_007914520.1"/>
</dbReference>
<comment type="subcellular location">
    <subcellularLocation>
        <location evidence="2">Chromosome</location>
    </subcellularLocation>
    <subcellularLocation>
        <location evidence="1">Nucleus</location>
    </subcellularLocation>
</comment>
<keyword evidence="8 12" id="KW-0175">Coiled coil</keyword>